<sequence length="159" mass="18026">MSEINDRSNWHQDFIASNLLVIGYNAWAGHLSHKRGAIVCSTNSPTVGVGGESFKTHFVGRSRLTPFLNAWLAAPDTAILPHDFMIAHILEVVDNYYPTKEVVLLLESFDGAMFFYLKNLPITPPQCYEQVRKTWDEFQLGVSNLQDEHLPKIDLKHIS</sequence>
<reference evidence="1" key="1">
    <citation type="submission" date="2006-06" db="EMBL/GenBank/DDBJ databases">
        <title>Complete sequence of Trichodesmium erythraeum IMS101.</title>
        <authorList>
            <consortium name="US DOE Joint Genome Institute"/>
            <person name="Copeland A."/>
            <person name="Lucas S."/>
            <person name="Lapidus A."/>
            <person name="Barry K."/>
            <person name="Detter J.C."/>
            <person name="Glavina del Rio T."/>
            <person name="Hammon N."/>
            <person name="Israni S."/>
            <person name="Dalin E."/>
            <person name="Tice H."/>
            <person name="Pitluck S."/>
            <person name="Kiss H."/>
            <person name="Munk A.C."/>
            <person name="Brettin T."/>
            <person name="Bruce D."/>
            <person name="Han C."/>
            <person name="Tapia R."/>
            <person name="Gilna P."/>
            <person name="Schmutz J."/>
            <person name="Larimer F."/>
            <person name="Land M."/>
            <person name="Hauser L."/>
            <person name="Kyrpides N."/>
            <person name="Kim E."/>
            <person name="Richardson P."/>
        </authorList>
    </citation>
    <scope>NUCLEOTIDE SEQUENCE [LARGE SCALE GENOMIC DNA]</scope>
    <source>
        <strain evidence="1">IMS101</strain>
    </source>
</reference>
<dbReference type="HOGENOM" id="CLU_133075_0_0_3"/>
<dbReference type="STRING" id="203124.Tery_2491"/>
<evidence type="ECO:0000313" key="1">
    <source>
        <dbReference type="EMBL" id="ABG51698.1"/>
    </source>
</evidence>
<dbReference type="KEGG" id="ter:Tery_2491"/>
<dbReference type="AlphaFoldDB" id="Q111X6"/>
<organism evidence="1">
    <name type="scientific">Trichodesmium erythraeum (strain IMS101)</name>
    <dbReference type="NCBI Taxonomy" id="203124"/>
    <lineage>
        <taxon>Bacteria</taxon>
        <taxon>Bacillati</taxon>
        <taxon>Cyanobacteriota</taxon>
        <taxon>Cyanophyceae</taxon>
        <taxon>Oscillatoriophycideae</taxon>
        <taxon>Oscillatoriales</taxon>
        <taxon>Microcoleaceae</taxon>
        <taxon>Trichodesmium</taxon>
    </lineage>
</organism>
<proteinExistence type="predicted"/>
<dbReference type="EMBL" id="CP000393">
    <property type="protein sequence ID" value="ABG51698.1"/>
    <property type="molecule type" value="Genomic_DNA"/>
</dbReference>
<dbReference type="RefSeq" id="WP_011612062.1">
    <property type="nucleotide sequence ID" value="NC_008312.1"/>
</dbReference>
<protein>
    <submittedName>
        <fullName evidence="1">Uncharacterized protein</fullName>
    </submittedName>
</protein>
<dbReference type="OrthoDB" id="424127at2"/>
<name>Q111X6_TRIEI</name>
<dbReference type="eggNOG" id="ENOG50328TI">
    <property type="taxonomic scope" value="Bacteria"/>
</dbReference>
<gene>
    <name evidence="1" type="ordered locus">Tery_2491</name>
</gene>
<accession>Q111X6</accession>